<dbReference type="AlphaFoldDB" id="A0A3D0KG04"/>
<evidence type="ECO:0000313" key="2">
    <source>
        <dbReference type="EMBL" id="HCA02121.1"/>
    </source>
</evidence>
<feature type="transmembrane region" description="Helical" evidence="1">
    <location>
        <begin position="12"/>
        <end position="31"/>
    </location>
</feature>
<dbReference type="EMBL" id="DOTR01000040">
    <property type="protein sequence ID" value="HCA02121.1"/>
    <property type="molecule type" value="Genomic_DNA"/>
</dbReference>
<proteinExistence type="predicted"/>
<evidence type="ECO:0000256" key="1">
    <source>
        <dbReference type="SAM" id="Phobius"/>
    </source>
</evidence>
<dbReference type="Pfam" id="PF07963">
    <property type="entry name" value="N_methyl"/>
    <property type="match status" value="1"/>
</dbReference>
<sequence length="157" mass="16915">MDVQRGFTLTELLVAMAIGMVVILGAGQLFLSTFHTFKQVDQLGRNQEALLYAATSITDTLRRHGATDSNGAPFFRLQCVVIESGCRCTVQDMQEAQPLVTFDYDAGASCERDEPLGAPATNGVSVVSLPLGRQGANIDFHVTHREAVLQPTFSASP</sequence>
<comment type="caution">
    <text evidence="2">The sequence shown here is derived from an EMBL/GenBank/DDBJ whole genome shotgun (WGS) entry which is preliminary data.</text>
</comment>
<gene>
    <name evidence="2" type="ORF">DEO68_08055</name>
</gene>
<name>A0A3D0KG04_9GAMM</name>
<dbReference type="NCBIfam" id="TIGR02532">
    <property type="entry name" value="IV_pilin_GFxxxE"/>
    <property type="match status" value="1"/>
</dbReference>
<dbReference type="InterPro" id="IPR012902">
    <property type="entry name" value="N_methyl_site"/>
</dbReference>
<reference evidence="2" key="1">
    <citation type="journal article" date="2018" name="Nat. Biotechnol.">
        <title>A standardized bacterial taxonomy based on genome phylogeny substantially revises the tree of life.</title>
        <authorList>
            <person name="Parks D.H."/>
            <person name="Chuvochina M."/>
            <person name="Waite D.W."/>
            <person name="Rinke C."/>
            <person name="Skarshewski A."/>
            <person name="Chaumeil P.A."/>
            <person name="Hugenholtz P."/>
        </authorList>
    </citation>
    <scope>NUCLEOTIDE SEQUENCE [LARGE SCALE GENOMIC DNA]</scope>
    <source>
        <strain evidence="2">UBA11284</strain>
    </source>
</reference>
<accession>A0A3D0KG04</accession>
<organism evidence="2">
    <name type="scientific">Halomonas campaniensis</name>
    <dbReference type="NCBI Taxonomy" id="213554"/>
    <lineage>
        <taxon>Bacteria</taxon>
        <taxon>Pseudomonadati</taxon>
        <taxon>Pseudomonadota</taxon>
        <taxon>Gammaproteobacteria</taxon>
        <taxon>Oceanospirillales</taxon>
        <taxon>Halomonadaceae</taxon>
        <taxon>Halomonas</taxon>
    </lineage>
</organism>
<protein>
    <submittedName>
        <fullName evidence="2">Prepilin-type cleavage/methylation domain-containing protein</fullName>
    </submittedName>
</protein>
<keyword evidence="1" id="KW-1133">Transmembrane helix</keyword>
<keyword evidence="1" id="KW-0812">Transmembrane</keyword>
<keyword evidence="1" id="KW-0472">Membrane</keyword>